<keyword evidence="3" id="KW-1185">Reference proteome</keyword>
<dbReference type="GeneID" id="63683843"/>
<gene>
    <name evidence="2" type="ORF">DACRYDRAFT_108998</name>
</gene>
<feature type="region of interest" description="Disordered" evidence="1">
    <location>
        <begin position="1"/>
        <end position="67"/>
    </location>
</feature>
<evidence type="ECO:0000313" key="2">
    <source>
        <dbReference type="EMBL" id="EJU00252.1"/>
    </source>
</evidence>
<reference evidence="2 3" key="1">
    <citation type="journal article" date="2012" name="Science">
        <title>The Paleozoic origin of enzymatic lignin decomposition reconstructed from 31 fungal genomes.</title>
        <authorList>
            <person name="Floudas D."/>
            <person name="Binder M."/>
            <person name="Riley R."/>
            <person name="Barry K."/>
            <person name="Blanchette R.A."/>
            <person name="Henrissat B."/>
            <person name="Martinez A.T."/>
            <person name="Otillar R."/>
            <person name="Spatafora J.W."/>
            <person name="Yadav J.S."/>
            <person name="Aerts A."/>
            <person name="Benoit I."/>
            <person name="Boyd A."/>
            <person name="Carlson A."/>
            <person name="Copeland A."/>
            <person name="Coutinho P.M."/>
            <person name="de Vries R.P."/>
            <person name="Ferreira P."/>
            <person name="Findley K."/>
            <person name="Foster B."/>
            <person name="Gaskell J."/>
            <person name="Glotzer D."/>
            <person name="Gorecki P."/>
            <person name="Heitman J."/>
            <person name="Hesse C."/>
            <person name="Hori C."/>
            <person name="Igarashi K."/>
            <person name="Jurgens J.A."/>
            <person name="Kallen N."/>
            <person name="Kersten P."/>
            <person name="Kohler A."/>
            <person name="Kuees U."/>
            <person name="Kumar T.K.A."/>
            <person name="Kuo A."/>
            <person name="LaButti K."/>
            <person name="Larrondo L.F."/>
            <person name="Lindquist E."/>
            <person name="Ling A."/>
            <person name="Lombard V."/>
            <person name="Lucas S."/>
            <person name="Lundell T."/>
            <person name="Martin R."/>
            <person name="McLaughlin D.J."/>
            <person name="Morgenstern I."/>
            <person name="Morin E."/>
            <person name="Murat C."/>
            <person name="Nagy L.G."/>
            <person name="Nolan M."/>
            <person name="Ohm R.A."/>
            <person name="Patyshakuliyeva A."/>
            <person name="Rokas A."/>
            <person name="Ruiz-Duenas F.J."/>
            <person name="Sabat G."/>
            <person name="Salamov A."/>
            <person name="Samejima M."/>
            <person name="Schmutz J."/>
            <person name="Slot J.C."/>
            <person name="St John F."/>
            <person name="Stenlid J."/>
            <person name="Sun H."/>
            <person name="Sun S."/>
            <person name="Syed K."/>
            <person name="Tsang A."/>
            <person name="Wiebenga A."/>
            <person name="Young D."/>
            <person name="Pisabarro A."/>
            <person name="Eastwood D.C."/>
            <person name="Martin F."/>
            <person name="Cullen D."/>
            <person name="Grigoriev I.V."/>
            <person name="Hibbett D.S."/>
        </authorList>
    </citation>
    <scope>NUCLEOTIDE SEQUENCE [LARGE SCALE GENOMIC DNA]</scope>
    <source>
        <strain evidence="2 3">DJM-731 SS1</strain>
    </source>
</reference>
<organism evidence="2 3">
    <name type="scientific">Dacryopinax primogenitus (strain DJM 731)</name>
    <name type="common">Brown rot fungus</name>
    <dbReference type="NCBI Taxonomy" id="1858805"/>
    <lineage>
        <taxon>Eukaryota</taxon>
        <taxon>Fungi</taxon>
        <taxon>Dikarya</taxon>
        <taxon>Basidiomycota</taxon>
        <taxon>Agaricomycotina</taxon>
        <taxon>Dacrymycetes</taxon>
        <taxon>Dacrymycetales</taxon>
        <taxon>Dacrymycetaceae</taxon>
        <taxon>Dacryopinax</taxon>
    </lineage>
</organism>
<dbReference type="EMBL" id="JH795867">
    <property type="protein sequence ID" value="EJU00252.1"/>
    <property type="molecule type" value="Genomic_DNA"/>
</dbReference>
<feature type="compositionally biased region" description="Pro residues" evidence="1">
    <location>
        <begin position="39"/>
        <end position="53"/>
    </location>
</feature>
<dbReference type="STRING" id="1858805.M5G329"/>
<evidence type="ECO:0000313" key="3">
    <source>
        <dbReference type="Proteomes" id="UP000030653"/>
    </source>
</evidence>
<dbReference type="AlphaFoldDB" id="M5G329"/>
<dbReference type="Proteomes" id="UP000030653">
    <property type="component" value="Unassembled WGS sequence"/>
</dbReference>
<sequence>MDQAPLKPAKPSRSAVPPSPPPPLPLPLPLHLPQHAPLLPQPLPSPPYGPCPVQPAGGHGTVQERGHMQMATAPDAVPTVPPSPAPTLPVPALTTSAAALVGQQCSKFDGAHSSALPGLCSIQWACPLTTIATLPSPAPSSITPAFTPGPTMLPFTSLGPRNLASAPT</sequence>
<dbReference type="RefSeq" id="XP_040627149.1">
    <property type="nucleotide sequence ID" value="XM_040768781.1"/>
</dbReference>
<feature type="compositionally biased region" description="Pro residues" evidence="1">
    <location>
        <begin position="17"/>
        <end position="30"/>
    </location>
</feature>
<dbReference type="HOGENOM" id="CLU_1586424_0_0_1"/>
<proteinExistence type="predicted"/>
<protein>
    <submittedName>
        <fullName evidence="2">Uncharacterized protein</fullName>
    </submittedName>
</protein>
<accession>M5G329</accession>
<name>M5G329_DACPD</name>
<evidence type="ECO:0000256" key="1">
    <source>
        <dbReference type="SAM" id="MobiDB-lite"/>
    </source>
</evidence>